<keyword evidence="8" id="KW-0472">Membrane</keyword>
<keyword evidence="5" id="KW-0325">Glycoprotein</keyword>
<dbReference type="PRINTS" id="PR00792">
    <property type="entry name" value="PEPSIN"/>
</dbReference>
<dbReference type="InterPro" id="IPR001461">
    <property type="entry name" value="Aspartic_peptidase_A1"/>
</dbReference>
<feature type="active site" evidence="6">
    <location>
        <position position="313"/>
    </location>
</feature>
<evidence type="ECO:0000256" key="5">
    <source>
        <dbReference type="ARBA" id="ARBA00023180"/>
    </source>
</evidence>
<dbReference type="EMBL" id="JACXVP010000003">
    <property type="protein sequence ID" value="KAG5615878.1"/>
    <property type="molecule type" value="Genomic_DNA"/>
</dbReference>
<keyword evidence="3 7" id="KW-0064">Aspartyl protease</keyword>
<dbReference type="Pfam" id="PF14543">
    <property type="entry name" value="TAXi_N"/>
    <property type="match status" value="1"/>
</dbReference>
<dbReference type="InterPro" id="IPR001969">
    <property type="entry name" value="Aspartic_peptidase_AS"/>
</dbReference>
<accession>A0A9J5ZUE4</accession>
<dbReference type="Pfam" id="PF14541">
    <property type="entry name" value="TAXi_C"/>
    <property type="match status" value="1"/>
</dbReference>
<dbReference type="InterPro" id="IPR032799">
    <property type="entry name" value="TAXi_C"/>
</dbReference>
<dbReference type="SUPFAM" id="SSF50630">
    <property type="entry name" value="Acid proteases"/>
    <property type="match status" value="1"/>
</dbReference>
<dbReference type="PROSITE" id="PS51767">
    <property type="entry name" value="PEPTIDASE_A1"/>
    <property type="match status" value="1"/>
</dbReference>
<dbReference type="InterPro" id="IPR021109">
    <property type="entry name" value="Peptidase_aspartic_dom_sf"/>
</dbReference>
<feature type="transmembrane region" description="Helical" evidence="8">
    <location>
        <begin position="461"/>
        <end position="480"/>
    </location>
</feature>
<organism evidence="11 12">
    <name type="scientific">Solanum commersonii</name>
    <name type="common">Commerson's wild potato</name>
    <name type="synonym">Commerson's nightshade</name>
    <dbReference type="NCBI Taxonomy" id="4109"/>
    <lineage>
        <taxon>Eukaryota</taxon>
        <taxon>Viridiplantae</taxon>
        <taxon>Streptophyta</taxon>
        <taxon>Embryophyta</taxon>
        <taxon>Tracheophyta</taxon>
        <taxon>Spermatophyta</taxon>
        <taxon>Magnoliopsida</taxon>
        <taxon>eudicotyledons</taxon>
        <taxon>Gunneridae</taxon>
        <taxon>Pentapetalae</taxon>
        <taxon>asterids</taxon>
        <taxon>lamiids</taxon>
        <taxon>Solanales</taxon>
        <taxon>Solanaceae</taxon>
        <taxon>Solanoideae</taxon>
        <taxon>Solaneae</taxon>
        <taxon>Solanum</taxon>
    </lineage>
</organism>
<evidence type="ECO:0000256" key="6">
    <source>
        <dbReference type="PIRSR" id="PIRSR601461-1"/>
    </source>
</evidence>
<dbReference type="InterPro" id="IPR032861">
    <property type="entry name" value="TAXi_N"/>
</dbReference>
<evidence type="ECO:0000256" key="4">
    <source>
        <dbReference type="ARBA" id="ARBA00022801"/>
    </source>
</evidence>
<feature type="signal peptide" evidence="9">
    <location>
        <begin position="1"/>
        <end position="26"/>
    </location>
</feature>
<keyword evidence="2 7" id="KW-0645">Protease</keyword>
<feature type="chain" id="PRO_5039944504" description="Peptidase A1 domain-containing protein" evidence="9">
    <location>
        <begin position="27"/>
        <end position="481"/>
    </location>
</feature>
<dbReference type="InterPro" id="IPR034161">
    <property type="entry name" value="Pepsin-like_plant"/>
</dbReference>
<dbReference type="CDD" id="cd05476">
    <property type="entry name" value="pepsin_A_like_plant"/>
    <property type="match status" value="1"/>
</dbReference>
<evidence type="ECO:0000256" key="2">
    <source>
        <dbReference type="ARBA" id="ARBA00022670"/>
    </source>
</evidence>
<evidence type="ECO:0000256" key="1">
    <source>
        <dbReference type="ARBA" id="ARBA00007447"/>
    </source>
</evidence>
<evidence type="ECO:0000313" key="12">
    <source>
        <dbReference type="Proteomes" id="UP000824120"/>
    </source>
</evidence>
<dbReference type="GO" id="GO:0004190">
    <property type="term" value="F:aspartic-type endopeptidase activity"/>
    <property type="evidence" value="ECO:0007669"/>
    <property type="project" value="UniProtKB-KW"/>
</dbReference>
<dbReference type="PANTHER" id="PTHR13683:SF836">
    <property type="entry name" value="ASPARTIC PROTEINASE-LIKE PROTEIN 2"/>
    <property type="match status" value="1"/>
</dbReference>
<keyword evidence="9" id="KW-0732">Signal</keyword>
<comment type="similarity">
    <text evidence="1 7">Belongs to the peptidase A1 family.</text>
</comment>
<evidence type="ECO:0000256" key="7">
    <source>
        <dbReference type="RuleBase" id="RU000454"/>
    </source>
</evidence>
<dbReference type="Gene3D" id="2.40.70.10">
    <property type="entry name" value="Acid Proteases"/>
    <property type="match status" value="2"/>
</dbReference>
<gene>
    <name evidence="11" type="ORF">H5410_015702</name>
</gene>
<comment type="caution">
    <text evidence="11">The sequence shown here is derived from an EMBL/GenBank/DDBJ whole genome shotgun (WGS) entry which is preliminary data.</text>
</comment>
<keyword evidence="12" id="KW-1185">Reference proteome</keyword>
<protein>
    <recommendedName>
        <fullName evidence="10">Peptidase A1 domain-containing protein</fullName>
    </recommendedName>
</protein>
<evidence type="ECO:0000259" key="10">
    <source>
        <dbReference type="PROSITE" id="PS51767"/>
    </source>
</evidence>
<feature type="domain" description="Peptidase A1" evidence="10">
    <location>
        <begin position="79"/>
        <end position="432"/>
    </location>
</feature>
<dbReference type="InterPro" id="IPR033121">
    <property type="entry name" value="PEPTIDASE_A1"/>
</dbReference>
<dbReference type="PROSITE" id="PS00141">
    <property type="entry name" value="ASP_PROTEASE"/>
    <property type="match status" value="1"/>
</dbReference>
<dbReference type="OrthoDB" id="2747330at2759"/>
<feature type="active site" evidence="6">
    <location>
        <position position="97"/>
    </location>
</feature>
<name>A0A9J5ZUE4_SOLCO</name>
<keyword evidence="8" id="KW-0812">Transmembrane</keyword>
<dbReference type="GO" id="GO:0006508">
    <property type="term" value="P:proteolysis"/>
    <property type="evidence" value="ECO:0007669"/>
    <property type="project" value="UniProtKB-KW"/>
</dbReference>
<reference evidence="11 12" key="1">
    <citation type="submission" date="2020-09" db="EMBL/GenBank/DDBJ databases">
        <title>De no assembly of potato wild relative species, Solanum commersonii.</title>
        <authorList>
            <person name="Cho K."/>
        </authorList>
    </citation>
    <scope>NUCLEOTIDE SEQUENCE [LARGE SCALE GENOMIC DNA]</scope>
    <source>
        <strain evidence="11">LZ3.2</strain>
        <tissue evidence="11">Leaf</tissue>
    </source>
</reference>
<dbReference type="PANTHER" id="PTHR13683">
    <property type="entry name" value="ASPARTYL PROTEASES"/>
    <property type="match status" value="1"/>
</dbReference>
<evidence type="ECO:0000313" key="11">
    <source>
        <dbReference type="EMBL" id="KAG5615878.1"/>
    </source>
</evidence>
<proteinExistence type="inferred from homology"/>
<sequence>MVKILMDLRRNINLVLLLVLLGHAKGENVVFNVKYKFGGRGGLGLKDLKAHDVHRHGRMLGAADFQLGGNGSPTSAALYFTKLSIGTPSKDYHVQVDTGSDLLWLNCAGCDKCPTTSKLGIEMAQYNLQASTSGKSVTCDQDVCATMFEATSSDCKVGKPCEYMVTYGDGSTTGGYFVKDNIYLDQVSGENNTSPLQGNVAFGCSSKQSGDLGTSTNAVDGIIGFGAANTSVISQLAAAGTVKRVFSHCLDGVSGGGIFSIGQVVEPKVNSTPLLPNRPHYTISLKDIEVDGEVLNIPTSIFESKSSKTAVIDSGTTLVYLPSKVYNALMNKLMAKQPELKTHHHEGSFECFTYSGNVDDGFPAVSFKFMGNLTLTAYPHDYLFKLHDDDWCIGWQEGMKGKDGDELYLLGDLVLSNKLVLYDLEKKTLGWTQYDCSSNIKVKDDSSENVYTVGAHKISSASTTTFTLFFSLISFLCYFFN</sequence>
<evidence type="ECO:0000256" key="3">
    <source>
        <dbReference type="ARBA" id="ARBA00022750"/>
    </source>
</evidence>
<keyword evidence="8" id="KW-1133">Transmembrane helix</keyword>
<dbReference type="AlphaFoldDB" id="A0A9J5ZUE4"/>
<dbReference type="Proteomes" id="UP000824120">
    <property type="component" value="Chromosome 3"/>
</dbReference>
<keyword evidence="4 7" id="KW-0378">Hydrolase</keyword>
<evidence type="ECO:0000256" key="8">
    <source>
        <dbReference type="SAM" id="Phobius"/>
    </source>
</evidence>
<evidence type="ECO:0000256" key="9">
    <source>
        <dbReference type="SAM" id="SignalP"/>
    </source>
</evidence>